<dbReference type="GO" id="GO:0005200">
    <property type="term" value="F:structural constituent of cytoskeleton"/>
    <property type="evidence" value="ECO:0007669"/>
    <property type="project" value="InterPro"/>
</dbReference>
<dbReference type="PRINTS" id="PR01163">
    <property type="entry name" value="BETATUBULIN"/>
</dbReference>
<feature type="domain" description="Tubulin/FtsZ 2-layer sandwich" evidence="15">
    <location>
        <begin position="246"/>
        <end position="383"/>
    </location>
</feature>
<evidence type="ECO:0000256" key="11">
    <source>
        <dbReference type="ARBA" id="ARBA00023212"/>
    </source>
</evidence>
<dbReference type="Pfam" id="PF03953">
    <property type="entry name" value="Tubulin_C"/>
    <property type="match status" value="1"/>
</dbReference>
<dbReference type="FunFam" id="3.30.1330.20:FF:000009">
    <property type="entry name" value="Tubulin beta chain"/>
    <property type="match status" value="1"/>
</dbReference>
<evidence type="ECO:0000256" key="9">
    <source>
        <dbReference type="ARBA" id="ARBA00022842"/>
    </source>
</evidence>
<comment type="caution">
    <text evidence="16">The sequence shown here is derived from an EMBL/GenBank/DDBJ whole genome shotgun (WGS) entry which is preliminary data.</text>
</comment>
<evidence type="ECO:0000256" key="10">
    <source>
        <dbReference type="ARBA" id="ARBA00023134"/>
    </source>
</evidence>
<evidence type="ECO:0000313" key="16">
    <source>
        <dbReference type="EMBL" id="KAL0476265.1"/>
    </source>
</evidence>
<comment type="cofactor">
    <cofactor evidence="1">
        <name>Mg(2+)</name>
        <dbReference type="ChEBI" id="CHEBI:18420"/>
    </cofactor>
</comment>
<evidence type="ECO:0000256" key="4">
    <source>
        <dbReference type="ARBA" id="ARBA00011747"/>
    </source>
</evidence>
<reference evidence="16 17" key="1">
    <citation type="submission" date="2024-03" db="EMBL/GenBank/DDBJ databases">
        <title>The Acrasis kona genome and developmental transcriptomes reveal deep origins of eukaryotic multicellular pathways.</title>
        <authorList>
            <person name="Sheikh S."/>
            <person name="Fu C.-J."/>
            <person name="Brown M.W."/>
            <person name="Baldauf S.L."/>
        </authorList>
    </citation>
    <scope>NUCLEOTIDE SEQUENCE [LARGE SCALE GENOMIC DNA]</scope>
    <source>
        <strain evidence="16 17">ATCC MYA-3509</strain>
    </source>
</reference>
<evidence type="ECO:0000256" key="3">
    <source>
        <dbReference type="ARBA" id="ARBA00009636"/>
    </source>
</evidence>
<comment type="similarity">
    <text evidence="3 13">Belongs to the tubulin family.</text>
</comment>
<dbReference type="Gene3D" id="1.10.287.600">
    <property type="entry name" value="Helix hairpin bin"/>
    <property type="match status" value="1"/>
</dbReference>
<keyword evidence="9" id="KW-0460">Magnesium</keyword>
<evidence type="ECO:0000256" key="13">
    <source>
        <dbReference type="RuleBase" id="RU000352"/>
    </source>
</evidence>
<keyword evidence="17" id="KW-1185">Reference proteome</keyword>
<gene>
    <name evidence="16" type="ORF">AKO1_004221</name>
</gene>
<dbReference type="SUPFAM" id="SSF55307">
    <property type="entry name" value="Tubulin C-terminal domain-like"/>
    <property type="match status" value="1"/>
</dbReference>
<dbReference type="GO" id="GO:0005874">
    <property type="term" value="C:microtubule"/>
    <property type="evidence" value="ECO:0007669"/>
    <property type="project" value="UniProtKB-KW"/>
</dbReference>
<dbReference type="GO" id="GO:0046872">
    <property type="term" value="F:metal ion binding"/>
    <property type="evidence" value="ECO:0007669"/>
    <property type="project" value="UniProtKB-KW"/>
</dbReference>
<dbReference type="GO" id="GO:0005525">
    <property type="term" value="F:GTP binding"/>
    <property type="evidence" value="ECO:0007669"/>
    <property type="project" value="UniProtKB-UniRule"/>
</dbReference>
<keyword evidence="5" id="KW-0963">Cytoplasm</keyword>
<dbReference type="EMBL" id="JAOPGA020000001">
    <property type="protein sequence ID" value="KAL0476265.1"/>
    <property type="molecule type" value="Genomic_DNA"/>
</dbReference>
<comment type="function">
    <text evidence="12 13">Tubulin is the major constituent of microtubules, a cylinder consisting of laterally associated linear protofilaments composed of alpha- and beta-tubulin heterodimers. Microtubules grow by the addition of GTP-tubulin dimers to the microtubule end, where a stabilizing cap forms. Below the cap, tubulin dimers are in GDP-bound state, owing to GTPase activity of alpha-tubulin.</text>
</comment>
<evidence type="ECO:0000259" key="15">
    <source>
        <dbReference type="SMART" id="SM00865"/>
    </source>
</evidence>
<feature type="domain" description="Tubulin/FtsZ GTPase" evidence="14">
    <location>
        <begin position="47"/>
        <end position="244"/>
    </location>
</feature>
<keyword evidence="7" id="KW-0479">Metal-binding</keyword>
<dbReference type="FunFam" id="3.40.50.1440:FF:000006">
    <property type="entry name" value="Tubulin beta chain"/>
    <property type="match status" value="1"/>
</dbReference>
<comment type="subunit">
    <text evidence="4 13">Dimer of alpha and beta chains. A typical microtubule is a hollow water-filled tube with an outer diameter of 25 nm and an inner diameter of 15 nM. Alpha-beta heterodimers associate head-to-tail to form protofilaments running lengthwise along the microtubule wall with the beta-tubulin subunit facing the microtubule plus end conferring a structural polarity. Microtubules usually have 13 protofilaments but different protofilament numbers can be found in some organisms and specialized cells.</text>
</comment>
<evidence type="ECO:0000256" key="8">
    <source>
        <dbReference type="ARBA" id="ARBA00022741"/>
    </source>
</evidence>
<accession>A0AAW2YHN4</accession>
<evidence type="ECO:0000313" key="17">
    <source>
        <dbReference type="Proteomes" id="UP001431209"/>
    </source>
</evidence>
<evidence type="ECO:0000256" key="7">
    <source>
        <dbReference type="ARBA" id="ARBA00022723"/>
    </source>
</evidence>
<dbReference type="AlphaFoldDB" id="A0AAW2YHN4"/>
<dbReference type="InterPro" id="IPR036525">
    <property type="entry name" value="Tubulin/FtsZ_GTPase_sf"/>
</dbReference>
<keyword evidence="11" id="KW-0206">Cytoskeleton</keyword>
<dbReference type="InterPro" id="IPR017975">
    <property type="entry name" value="Tubulin_CS"/>
</dbReference>
<dbReference type="GO" id="GO:0007017">
    <property type="term" value="P:microtubule-based process"/>
    <property type="evidence" value="ECO:0007669"/>
    <property type="project" value="InterPro"/>
</dbReference>
<organism evidence="16 17">
    <name type="scientific">Acrasis kona</name>
    <dbReference type="NCBI Taxonomy" id="1008807"/>
    <lineage>
        <taxon>Eukaryota</taxon>
        <taxon>Discoba</taxon>
        <taxon>Heterolobosea</taxon>
        <taxon>Tetramitia</taxon>
        <taxon>Eutetramitia</taxon>
        <taxon>Acrasidae</taxon>
        <taxon>Acrasis</taxon>
    </lineage>
</organism>
<dbReference type="Gene3D" id="3.40.50.1440">
    <property type="entry name" value="Tubulin/FtsZ, GTPase domain"/>
    <property type="match status" value="1"/>
</dbReference>
<dbReference type="SUPFAM" id="SSF52490">
    <property type="entry name" value="Tubulin nucleotide-binding domain-like"/>
    <property type="match status" value="1"/>
</dbReference>
<dbReference type="PANTHER" id="PTHR11588">
    <property type="entry name" value="TUBULIN"/>
    <property type="match status" value="1"/>
</dbReference>
<dbReference type="InterPro" id="IPR023123">
    <property type="entry name" value="Tubulin_C"/>
</dbReference>
<dbReference type="PROSITE" id="PS00227">
    <property type="entry name" value="TUBULIN"/>
    <property type="match status" value="1"/>
</dbReference>
<proteinExistence type="inferred from homology"/>
<dbReference type="Proteomes" id="UP001431209">
    <property type="component" value="Unassembled WGS sequence"/>
</dbReference>
<evidence type="ECO:0000256" key="12">
    <source>
        <dbReference type="ARBA" id="ARBA00034296"/>
    </source>
</evidence>
<dbReference type="InterPro" id="IPR003008">
    <property type="entry name" value="Tubulin_FtsZ_GTPase"/>
</dbReference>
<dbReference type="InterPro" id="IPR037103">
    <property type="entry name" value="Tubulin/FtsZ-like_C"/>
</dbReference>
<keyword evidence="10 13" id="KW-0342">GTP-binding</keyword>
<name>A0AAW2YHN4_9EUKA</name>
<keyword evidence="6 13" id="KW-0493">Microtubule</keyword>
<dbReference type="SMART" id="SM00865">
    <property type="entry name" value="Tubulin_C"/>
    <property type="match status" value="1"/>
</dbReference>
<dbReference type="InterPro" id="IPR002453">
    <property type="entry name" value="Beta_tubulin"/>
</dbReference>
<evidence type="ECO:0000256" key="2">
    <source>
        <dbReference type="ARBA" id="ARBA00004245"/>
    </source>
</evidence>
<sequence length="452" mass="50931">MVREIVHIQAGQCGNSIGNDFWGVVSEEHGINPNGIFHGNDLQNENLGVYYNEAASGRYVPRAILVDLEPSCLDNIRGSTYGELFRPDNFIYGNTGAGNNWAKGFFTEGREIVDLIMDSVRREAEGADSLQGFQIAHSLGGGTGSGLGTLLMARIREEYPDRIIMSFSVFPSENLSDTVVEPYNSILSMHRLIQDADEVVVIDNEALYNICSKSLKLTKPTFGDLNHLVSCVMSNVTSGFRFPGQLNSDLRKLAVNLVPFPRLHFFLTSLAPLWSTKSASYNPLTVADLTREMMDAKNFMSACDNRDGRYLTAAAIFRGTVSAMEVDEQMSLLKKNKVFQFADWIPNNFKSSVCNEPPTGMKISSTMIANHTCVEQPFERILRKFKLMFGRKAFLHWYSAEGMDELEFIEADDNVYDLISEYQQYGYPYYEDDGMSFEDFDDDICEFSYYCE</sequence>
<dbReference type="CDD" id="cd02187">
    <property type="entry name" value="beta_tubulin"/>
    <property type="match status" value="1"/>
</dbReference>
<dbReference type="PRINTS" id="PR01161">
    <property type="entry name" value="TUBULIN"/>
</dbReference>
<dbReference type="Pfam" id="PF00091">
    <property type="entry name" value="Tubulin"/>
    <property type="match status" value="1"/>
</dbReference>
<evidence type="ECO:0000256" key="1">
    <source>
        <dbReference type="ARBA" id="ARBA00001946"/>
    </source>
</evidence>
<dbReference type="SMART" id="SM00864">
    <property type="entry name" value="Tubulin"/>
    <property type="match status" value="1"/>
</dbReference>
<evidence type="ECO:0000256" key="6">
    <source>
        <dbReference type="ARBA" id="ARBA00022701"/>
    </source>
</evidence>
<comment type="subcellular location">
    <subcellularLocation>
        <location evidence="2">Cytoplasm</location>
        <location evidence="2">Cytoskeleton</location>
    </subcellularLocation>
</comment>
<dbReference type="InterPro" id="IPR008280">
    <property type="entry name" value="Tub_FtsZ_C"/>
</dbReference>
<dbReference type="GO" id="GO:0003924">
    <property type="term" value="F:GTPase activity"/>
    <property type="evidence" value="ECO:0007669"/>
    <property type="project" value="InterPro"/>
</dbReference>
<dbReference type="InterPro" id="IPR018316">
    <property type="entry name" value="Tubulin/FtsZ_2-layer-sand-dom"/>
</dbReference>
<evidence type="ECO:0000256" key="5">
    <source>
        <dbReference type="ARBA" id="ARBA00022490"/>
    </source>
</evidence>
<protein>
    <recommendedName>
        <fullName evidence="13">Tubulin beta chain</fullName>
    </recommendedName>
</protein>
<dbReference type="InterPro" id="IPR000217">
    <property type="entry name" value="Tubulin"/>
</dbReference>
<dbReference type="Gene3D" id="3.30.1330.20">
    <property type="entry name" value="Tubulin/FtsZ, C-terminal domain"/>
    <property type="match status" value="1"/>
</dbReference>
<keyword evidence="8 13" id="KW-0547">Nucleotide-binding</keyword>
<evidence type="ECO:0000259" key="14">
    <source>
        <dbReference type="SMART" id="SM00864"/>
    </source>
</evidence>